<dbReference type="RefSeq" id="WP_211802309.1">
    <property type="nucleotide sequence ID" value="NZ_JAGSCS010000016.1"/>
</dbReference>
<dbReference type="Gene3D" id="3.40.630.30">
    <property type="match status" value="1"/>
</dbReference>
<evidence type="ECO:0000259" key="2">
    <source>
        <dbReference type="PROSITE" id="PS51729"/>
    </source>
</evidence>
<feature type="domain" description="N-acetyltransferase" evidence="1">
    <location>
        <begin position="62"/>
        <end position="185"/>
    </location>
</feature>
<feature type="domain" description="N-acetyltransferase" evidence="2">
    <location>
        <begin position="94"/>
        <end position="181"/>
    </location>
</feature>
<sequence length="185" mass="21448">MNEKELMEQGYKKYRGEEMDIYFSLALCEHAGICIRGDREVFNLRRKPWILPDLGPQEEVQRLIAQCPSKALKYRMKDSEEIFPQPHPEETRYQKEESGLKILACKGSLSVGFIEFHREGEDLLVITRTEVDPAYSGQFIGNGLVKQVVNVAEEENRKILPLCSFARKVITRIPAYRHLEHKLPD</sequence>
<proteinExistence type="predicted"/>
<protein>
    <submittedName>
        <fullName evidence="3">(4Fe-4S)-binding protein</fullName>
    </submittedName>
</protein>
<comment type="caution">
    <text evidence="3">The sequence shown here is derived from an EMBL/GenBank/DDBJ whole genome shotgun (WGS) entry which is preliminary data.</text>
</comment>
<evidence type="ECO:0000313" key="3">
    <source>
        <dbReference type="EMBL" id="MBR0576892.1"/>
    </source>
</evidence>
<dbReference type="AlphaFoldDB" id="A0A941CQK1"/>
<dbReference type="InterPro" id="IPR016181">
    <property type="entry name" value="Acyl_CoA_acyltransferase"/>
</dbReference>
<accession>A0A941CQK1</accession>
<dbReference type="EMBL" id="JAGSCS010000016">
    <property type="protein sequence ID" value="MBR0576892.1"/>
    <property type="molecule type" value="Genomic_DNA"/>
</dbReference>
<dbReference type="InterPro" id="IPR000182">
    <property type="entry name" value="GNAT_dom"/>
</dbReference>
<dbReference type="InterPro" id="IPR010693">
    <property type="entry name" value="Divergent_4Fe-4S_mono-cluster"/>
</dbReference>
<organism evidence="3 4">
    <name type="scientific">Proteiniclasticum sediminis</name>
    <dbReference type="NCBI Taxonomy" id="2804028"/>
    <lineage>
        <taxon>Bacteria</taxon>
        <taxon>Bacillati</taxon>
        <taxon>Bacillota</taxon>
        <taxon>Clostridia</taxon>
        <taxon>Eubacteriales</taxon>
        <taxon>Clostridiaceae</taxon>
        <taxon>Proteiniclasticum</taxon>
    </lineage>
</organism>
<dbReference type="Pfam" id="PF06902">
    <property type="entry name" value="Fer4_19"/>
    <property type="match status" value="1"/>
</dbReference>
<dbReference type="PROSITE" id="PS51186">
    <property type="entry name" value="GNAT"/>
    <property type="match status" value="1"/>
</dbReference>
<gene>
    <name evidence="3" type="ORF">KCG48_11255</name>
</gene>
<dbReference type="PROSITE" id="PS51729">
    <property type="entry name" value="GNAT_YJDJ"/>
    <property type="match status" value="1"/>
</dbReference>
<dbReference type="SUPFAM" id="SSF55729">
    <property type="entry name" value="Acyl-CoA N-acyltransferases (Nat)"/>
    <property type="match status" value="1"/>
</dbReference>
<dbReference type="Proteomes" id="UP000675379">
    <property type="component" value="Unassembled WGS sequence"/>
</dbReference>
<dbReference type="Pfam" id="PF14542">
    <property type="entry name" value="Acetyltransf_CG"/>
    <property type="match status" value="1"/>
</dbReference>
<evidence type="ECO:0000313" key="4">
    <source>
        <dbReference type="Proteomes" id="UP000675379"/>
    </source>
</evidence>
<evidence type="ECO:0000259" key="1">
    <source>
        <dbReference type="PROSITE" id="PS51186"/>
    </source>
</evidence>
<reference evidence="3" key="1">
    <citation type="submission" date="2021-04" db="EMBL/GenBank/DDBJ databases">
        <title>Proteiniclasticum sedimins sp. nov., an obligate anaerobic bacterium isolated from anaerobic sludge.</title>
        <authorList>
            <person name="Liu J."/>
        </authorList>
    </citation>
    <scope>NUCLEOTIDE SEQUENCE</scope>
    <source>
        <strain evidence="3">BAD-10</strain>
    </source>
</reference>
<keyword evidence="4" id="KW-1185">Reference proteome</keyword>
<name>A0A941CQK1_9CLOT</name>
<dbReference type="InterPro" id="IPR031165">
    <property type="entry name" value="GNAT_YJDJ"/>
</dbReference>
<dbReference type="GO" id="GO:0016747">
    <property type="term" value="F:acyltransferase activity, transferring groups other than amino-acyl groups"/>
    <property type="evidence" value="ECO:0007669"/>
    <property type="project" value="InterPro"/>
</dbReference>